<keyword evidence="2" id="KW-0472">Membrane</keyword>
<dbReference type="InterPro" id="IPR013766">
    <property type="entry name" value="Thioredoxin_domain"/>
</dbReference>
<keyword evidence="1" id="KW-0676">Redox-active center</keyword>
<keyword evidence="5" id="KW-1185">Reference proteome</keyword>
<name>J2T6C7_9FLAO</name>
<feature type="transmembrane region" description="Helical" evidence="2">
    <location>
        <begin position="66"/>
        <end position="84"/>
    </location>
</feature>
<dbReference type="InterPro" id="IPR050553">
    <property type="entry name" value="Thioredoxin_ResA/DsbE_sf"/>
</dbReference>
<dbReference type="OrthoDB" id="743079at2"/>
<dbReference type="PANTHER" id="PTHR42852">
    <property type="entry name" value="THIOL:DISULFIDE INTERCHANGE PROTEIN DSBE"/>
    <property type="match status" value="1"/>
</dbReference>
<dbReference type="PANTHER" id="PTHR42852:SF13">
    <property type="entry name" value="PROTEIN DIPZ"/>
    <property type="match status" value="1"/>
</dbReference>
<reference evidence="4 5" key="1">
    <citation type="journal article" date="2012" name="J. Bacteriol.">
        <title>Twenty-one genome sequences from Pseudomonas species and 19 genome sequences from diverse bacteria isolated from the rhizosphere and endosphere of Populus deltoides.</title>
        <authorList>
            <person name="Brown S.D."/>
            <person name="Utturkar S.M."/>
            <person name="Klingeman D.M."/>
            <person name="Johnson C.M."/>
            <person name="Martin S.L."/>
            <person name="Land M.L."/>
            <person name="Lu T.Y."/>
            <person name="Schadt C.W."/>
            <person name="Doktycz M.J."/>
            <person name="Pelletier D.A."/>
        </authorList>
    </citation>
    <scope>NUCLEOTIDE SEQUENCE [LARGE SCALE GENOMIC DNA]</scope>
    <source>
        <strain evidence="4 5">CF314</strain>
    </source>
</reference>
<feature type="transmembrane region" description="Helical" evidence="2">
    <location>
        <begin position="235"/>
        <end position="252"/>
    </location>
</feature>
<dbReference type="Pfam" id="PF13905">
    <property type="entry name" value="Thioredoxin_8"/>
    <property type="match status" value="1"/>
</dbReference>
<dbReference type="InterPro" id="IPR017937">
    <property type="entry name" value="Thioredoxin_CS"/>
</dbReference>
<keyword evidence="2" id="KW-1133">Transmembrane helix</keyword>
<feature type="transmembrane region" description="Helical" evidence="2">
    <location>
        <begin position="182"/>
        <end position="201"/>
    </location>
</feature>
<evidence type="ECO:0000259" key="3">
    <source>
        <dbReference type="PROSITE" id="PS51352"/>
    </source>
</evidence>
<dbReference type="Pfam" id="PF12730">
    <property type="entry name" value="ABC2_membrane_4"/>
    <property type="match status" value="1"/>
</dbReference>
<feature type="transmembrane region" description="Helical" evidence="2">
    <location>
        <begin position="20"/>
        <end position="46"/>
    </location>
</feature>
<dbReference type="InterPro" id="IPR036249">
    <property type="entry name" value="Thioredoxin-like_sf"/>
</dbReference>
<evidence type="ECO:0000256" key="2">
    <source>
        <dbReference type="SAM" id="Phobius"/>
    </source>
</evidence>
<dbReference type="PROSITE" id="PS51352">
    <property type="entry name" value="THIOREDOXIN_2"/>
    <property type="match status" value="1"/>
</dbReference>
<sequence>MKKMITLVNTEWLKIKGLGLVYLALTLGALIPLLGFAGQVFNPQFIASEDLPYSVFEKSIVDNFKAFAIFFLLLFIVIAANRIAQIDHKNNGWQLMETQPISKLQLYFSKYIVLLILSFLCIASYIGFNILFSLLDYYINPNEIKQLTFDGFWVLKTFIRLCVAILGVAAVQLCISVAFPGFIWAFLVGILGLIVNMYSLISKNDFPYCPYNSLYILCKSPNIKNLNHFITYSEYLSIFWALAFLIAGYFWYKGKGFKTAFLKNKKQVAFSSVFLVVAAGIFYLLQKPKAYESEGKGIIITGKLDTSLKVDSVKIFSKDFHKEIGSVPVKGGSFTWETKKEIPFDEYSLEFGNKRIDLVMGSGDRFDFDIQYNAVKMNYFVKSNRSAEQIYKNQEDSFGYEFDYAVDEQKYNDDPAKFYSLAQSDWEDSIERLGNYTDSENNALSDEYKAYRKQLLAIQYLNEINTYRKMTSFDDPKFAPPKQFLNELNEKIKNPTILLSKNDEYMKYRLDQMLTDKDRLAGNPDSLLFIKLNALPAGINKDRLLTRHLVKSMELETDSISRSQLFEKEIKSLQNTDYKKLVTSRLEQITISQKGAPFSDLDLVDHKGNAFKLSKYRGKYVIIDLWATWCGPCREIRPIFDTRSNQYGHYSNIQFISISLDEDKTKWLNYLKTKPSKVPQYWLADAARFMNSYKIQSIPRFIIIDPEGKVFNLNSPFPDEDNFVEILDKLKKY</sequence>
<feature type="transmembrane region" description="Helical" evidence="2">
    <location>
        <begin position="111"/>
        <end position="132"/>
    </location>
</feature>
<dbReference type="CDD" id="cd21809">
    <property type="entry name" value="ABC-2_lan_permease-like"/>
    <property type="match status" value="1"/>
</dbReference>
<evidence type="ECO:0000313" key="4">
    <source>
        <dbReference type="EMBL" id="EJL73582.1"/>
    </source>
</evidence>
<feature type="domain" description="Thioredoxin" evidence="3">
    <location>
        <begin position="592"/>
        <end position="732"/>
    </location>
</feature>
<proteinExistence type="predicted"/>
<feature type="transmembrane region" description="Helical" evidence="2">
    <location>
        <begin position="268"/>
        <end position="285"/>
    </location>
</feature>
<dbReference type="AlphaFoldDB" id="J2T6C7"/>
<dbReference type="CDD" id="cd02966">
    <property type="entry name" value="TlpA_like_family"/>
    <property type="match status" value="1"/>
</dbReference>
<dbReference type="RefSeq" id="WP_007842350.1">
    <property type="nucleotide sequence ID" value="NZ_AKJY01000022.1"/>
</dbReference>
<gene>
    <name evidence="4" type="ORF">PMI13_01539</name>
</gene>
<keyword evidence="2" id="KW-0812">Transmembrane</keyword>
<feature type="transmembrane region" description="Helical" evidence="2">
    <location>
        <begin position="152"/>
        <end position="175"/>
    </location>
</feature>
<dbReference type="Proteomes" id="UP000007509">
    <property type="component" value="Unassembled WGS sequence"/>
</dbReference>
<dbReference type="SUPFAM" id="SSF52833">
    <property type="entry name" value="Thioredoxin-like"/>
    <property type="match status" value="1"/>
</dbReference>
<dbReference type="InterPro" id="IPR012336">
    <property type="entry name" value="Thioredoxin-like_fold"/>
</dbReference>
<comment type="caution">
    <text evidence="4">The sequence shown here is derived from an EMBL/GenBank/DDBJ whole genome shotgun (WGS) entry which is preliminary data.</text>
</comment>
<dbReference type="PROSITE" id="PS00194">
    <property type="entry name" value="THIOREDOXIN_1"/>
    <property type="match status" value="1"/>
</dbReference>
<protein>
    <recommendedName>
        <fullName evidence="3">Thioredoxin domain-containing protein</fullName>
    </recommendedName>
</protein>
<dbReference type="PATRIC" id="fig|1144316.3.peg.1545"/>
<accession>J2T6C7</accession>
<dbReference type="EMBL" id="AKJY01000022">
    <property type="protein sequence ID" value="EJL73582.1"/>
    <property type="molecule type" value="Genomic_DNA"/>
</dbReference>
<dbReference type="Gene3D" id="3.40.30.10">
    <property type="entry name" value="Glutaredoxin"/>
    <property type="match status" value="1"/>
</dbReference>
<evidence type="ECO:0000313" key="5">
    <source>
        <dbReference type="Proteomes" id="UP000007509"/>
    </source>
</evidence>
<organism evidence="4 5">
    <name type="scientific">Chryseobacterium populi</name>
    <dbReference type="NCBI Taxonomy" id="1144316"/>
    <lineage>
        <taxon>Bacteria</taxon>
        <taxon>Pseudomonadati</taxon>
        <taxon>Bacteroidota</taxon>
        <taxon>Flavobacteriia</taxon>
        <taxon>Flavobacteriales</taxon>
        <taxon>Weeksellaceae</taxon>
        <taxon>Chryseobacterium group</taxon>
        <taxon>Chryseobacterium</taxon>
    </lineage>
</organism>
<evidence type="ECO:0000256" key="1">
    <source>
        <dbReference type="ARBA" id="ARBA00023284"/>
    </source>
</evidence>